<evidence type="ECO:0000259" key="10">
    <source>
        <dbReference type="Pfam" id="PF00793"/>
    </source>
</evidence>
<evidence type="ECO:0000256" key="3">
    <source>
        <dbReference type="ARBA" id="ARBA00007985"/>
    </source>
</evidence>
<dbReference type="Proteomes" id="UP000078512">
    <property type="component" value="Unassembled WGS sequence"/>
</dbReference>
<name>A0A197KJ98_9FUNG</name>
<protein>
    <recommendedName>
        <fullName evidence="8">Phospho-2-dehydro-3-deoxyheptonate aldolase</fullName>
        <ecNumber evidence="8">2.5.1.54</ecNumber>
    </recommendedName>
</protein>
<dbReference type="FunFam" id="3.20.20.70:FF:000005">
    <property type="entry name" value="Phospho-2-dehydro-3-deoxyheptonate aldolase"/>
    <property type="match status" value="1"/>
</dbReference>
<evidence type="ECO:0000313" key="12">
    <source>
        <dbReference type="Proteomes" id="UP000078512"/>
    </source>
</evidence>
<gene>
    <name evidence="11" type="ORF">K457DRAFT_132330</name>
</gene>
<feature type="domain" description="DAHP synthetase I/KDSA" evidence="10">
    <location>
        <begin position="72"/>
        <end position="370"/>
    </location>
</feature>
<dbReference type="GO" id="GO:0009073">
    <property type="term" value="P:aromatic amino acid family biosynthetic process"/>
    <property type="evidence" value="ECO:0007669"/>
    <property type="project" value="UniProtKB-KW"/>
</dbReference>
<evidence type="ECO:0000313" key="11">
    <source>
        <dbReference type="EMBL" id="OAQ36369.1"/>
    </source>
</evidence>
<feature type="compositionally biased region" description="Polar residues" evidence="9">
    <location>
        <begin position="1"/>
        <end position="12"/>
    </location>
</feature>
<reference evidence="11 12" key="1">
    <citation type="submission" date="2016-05" db="EMBL/GenBank/DDBJ databases">
        <title>Genome sequencing reveals origins of a unique bacterial endosymbiosis in the earliest lineages of terrestrial Fungi.</title>
        <authorList>
            <consortium name="DOE Joint Genome Institute"/>
            <person name="Uehling J."/>
            <person name="Gryganskyi A."/>
            <person name="Hameed K."/>
            <person name="Tschaplinski T."/>
            <person name="Misztal P."/>
            <person name="Wu S."/>
            <person name="Desiro A."/>
            <person name="Vande Pol N."/>
            <person name="Du Z.-Y."/>
            <person name="Zienkiewicz A."/>
            <person name="Zienkiewicz K."/>
            <person name="Morin E."/>
            <person name="Tisserant E."/>
            <person name="Splivallo R."/>
            <person name="Hainaut M."/>
            <person name="Henrissat B."/>
            <person name="Ohm R."/>
            <person name="Kuo A."/>
            <person name="Yan J."/>
            <person name="Lipzen A."/>
            <person name="Nolan M."/>
            <person name="Labutti K."/>
            <person name="Barry K."/>
            <person name="Goldstein A."/>
            <person name="Labbe J."/>
            <person name="Schadt C."/>
            <person name="Tuskan G."/>
            <person name="Grigoriev I."/>
            <person name="Martin F."/>
            <person name="Vilgalys R."/>
            <person name="Bonito G."/>
        </authorList>
    </citation>
    <scope>NUCLEOTIDE SEQUENCE [LARGE SCALE GENOMIC DNA]</scope>
    <source>
        <strain evidence="11 12">AG-77</strain>
    </source>
</reference>
<dbReference type="STRING" id="1314771.A0A197KJ98"/>
<dbReference type="InterPro" id="IPR013785">
    <property type="entry name" value="Aldolase_TIM"/>
</dbReference>
<keyword evidence="12" id="KW-1185">Reference proteome</keyword>
<dbReference type="NCBIfam" id="NF009396">
    <property type="entry name" value="PRK12756.1"/>
    <property type="match status" value="1"/>
</dbReference>
<dbReference type="GO" id="GO:0008652">
    <property type="term" value="P:amino acid biosynthetic process"/>
    <property type="evidence" value="ECO:0007669"/>
    <property type="project" value="UniProtKB-KW"/>
</dbReference>
<dbReference type="NCBIfam" id="NF009395">
    <property type="entry name" value="PRK12755.1"/>
    <property type="match status" value="1"/>
</dbReference>
<dbReference type="PIRSF" id="PIRSF001361">
    <property type="entry name" value="DAHP_synthase"/>
    <property type="match status" value="1"/>
</dbReference>
<comment type="catalytic activity">
    <reaction evidence="7 8">
        <text>D-erythrose 4-phosphate + phosphoenolpyruvate + H2O = 7-phospho-2-dehydro-3-deoxy-D-arabino-heptonate + phosphate</text>
        <dbReference type="Rhea" id="RHEA:14717"/>
        <dbReference type="ChEBI" id="CHEBI:15377"/>
        <dbReference type="ChEBI" id="CHEBI:16897"/>
        <dbReference type="ChEBI" id="CHEBI:43474"/>
        <dbReference type="ChEBI" id="CHEBI:58394"/>
        <dbReference type="ChEBI" id="CHEBI:58702"/>
        <dbReference type="EC" id="2.5.1.54"/>
    </reaction>
</comment>
<evidence type="ECO:0000256" key="9">
    <source>
        <dbReference type="SAM" id="MobiDB-lite"/>
    </source>
</evidence>
<evidence type="ECO:0000256" key="7">
    <source>
        <dbReference type="ARBA" id="ARBA00047508"/>
    </source>
</evidence>
<dbReference type="AlphaFoldDB" id="A0A197KJ98"/>
<dbReference type="Pfam" id="PF00793">
    <property type="entry name" value="DAHP_synth_1"/>
    <property type="match status" value="1"/>
</dbReference>
<dbReference type="GO" id="GO:0005737">
    <property type="term" value="C:cytoplasm"/>
    <property type="evidence" value="ECO:0007669"/>
    <property type="project" value="TreeGrafter"/>
</dbReference>
<comment type="pathway">
    <text evidence="2">Metabolic intermediate biosynthesis; chorismate biosynthesis; chorismate from D-erythrose 4-phosphate and phosphoenolpyruvate: step 1/7.</text>
</comment>
<dbReference type="InterPro" id="IPR006219">
    <property type="entry name" value="DAHP_synth_1"/>
</dbReference>
<dbReference type="SUPFAM" id="SSF51569">
    <property type="entry name" value="Aldolase"/>
    <property type="match status" value="1"/>
</dbReference>
<dbReference type="GO" id="GO:0003849">
    <property type="term" value="F:3-deoxy-7-phosphoheptulonate synthase activity"/>
    <property type="evidence" value="ECO:0007669"/>
    <property type="project" value="UniProtKB-EC"/>
</dbReference>
<evidence type="ECO:0000256" key="2">
    <source>
        <dbReference type="ARBA" id="ARBA00004688"/>
    </source>
</evidence>
<dbReference type="OrthoDB" id="4699125at2759"/>
<dbReference type="Gene3D" id="3.20.20.70">
    <property type="entry name" value="Aldolase class I"/>
    <property type="match status" value="1"/>
</dbReference>
<keyword evidence="5 8" id="KW-0808">Transferase</keyword>
<accession>A0A197KJ98</accession>
<evidence type="ECO:0000256" key="4">
    <source>
        <dbReference type="ARBA" id="ARBA00022605"/>
    </source>
</evidence>
<dbReference type="InterPro" id="IPR006218">
    <property type="entry name" value="DAHP1/KDSA"/>
</dbReference>
<dbReference type="PANTHER" id="PTHR21225">
    <property type="entry name" value="PHOSPHO-2-DEHYDRO-3-DEOXYHEPTONATE ALDOLASE DAHP SYNTHETASE"/>
    <property type="match status" value="1"/>
</dbReference>
<keyword evidence="6 8" id="KW-0057">Aromatic amino acid biosynthesis</keyword>
<evidence type="ECO:0000256" key="8">
    <source>
        <dbReference type="PIRNR" id="PIRNR001361"/>
    </source>
</evidence>
<evidence type="ECO:0000256" key="5">
    <source>
        <dbReference type="ARBA" id="ARBA00022679"/>
    </source>
</evidence>
<keyword evidence="4 8" id="KW-0028">Amino-acid biosynthesis</keyword>
<evidence type="ECO:0000256" key="6">
    <source>
        <dbReference type="ARBA" id="ARBA00023141"/>
    </source>
</evidence>
<evidence type="ECO:0000256" key="1">
    <source>
        <dbReference type="ARBA" id="ARBA00003726"/>
    </source>
</evidence>
<dbReference type="NCBIfam" id="TIGR00034">
    <property type="entry name" value="aroFGH"/>
    <property type="match status" value="1"/>
</dbReference>
<dbReference type="PANTHER" id="PTHR21225:SF12">
    <property type="entry name" value="PHOSPHO-2-DEHYDRO-3-DEOXYHEPTONATE ALDOLASE, TYROSINE-INHIBITED"/>
    <property type="match status" value="1"/>
</dbReference>
<proteinExistence type="inferred from homology"/>
<dbReference type="EMBL" id="KV442012">
    <property type="protein sequence ID" value="OAQ36369.1"/>
    <property type="molecule type" value="Genomic_DNA"/>
</dbReference>
<comment type="similarity">
    <text evidence="3 8">Belongs to the class-I DAHP synthase family.</text>
</comment>
<organism evidence="11 12">
    <name type="scientific">Linnemannia elongata AG-77</name>
    <dbReference type="NCBI Taxonomy" id="1314771"/>
    <lineage>
        <taxon>Eukaryota</taxon>
        <taxon>Fungi</taxon>
        <taxon>Fungi incertae sedis</taxon>
        <taxon>Mucoromycota</taxon>
        <taxon>Mortierellomycotina</taxon>
        <taxon>Mortierellomycetes</taxon>
        <taxon>Mortierellales</taxon>
        <taxon>Mortierellaceae</taxon>
        <taxon>Linnemannia</taxon>
    </lineage>
</organism>
<dbReference type="EC" id="2.5.1.54" evidence="8"/>
<sequence length="382" mass="41564">MSPSQAPIQTVPISRPASPVPLMHSKEEIEPEFMEDLRVSGYSPLLPPQIIQEELPMSTVSRKVVSLARQQAAKILRGEDDRLIVIVGPCSIHDPRAALEYAKLLKPLADELSGEILVIMRAYFEKPRTTVGWKGLINDPDIDGTFQINKGLRIARGLLCQLTDMGVPVGCELLDTISPQFLADLISWGAIGARTTESQLHRELASGVSFPLGFKNGTDGNITIAVDAIRAASKPHHFLGVTKQGLAAITNTKGNELCHLILRGGNGGPNYEQEHIATVRAGLVKAKLPEVIMVDCSHGNSRKQHRNQISVSADLANQIRNGDKSIVGLMIESNLVEGRQDVGPEGKEALTYGQSITDACVNWDDTEKMLRDLAEAVRVRRG</sequence>
<comment type="function">
    <text evidence="1">Stereospecific condensation of phosphoenolpyruvate (PEP) and D-erythrose-4-phosphate (E4P) giving rise to 3-deoxy-D-arabino-heptulosonate-7-phosphate (DAHP).</text>
</comment>
<feature type="region of interest" description="Disordered" evidence="9">
    <location>
        <begin position="1"/>
        <end position="20"/>
    </location>
</feature>